<dbReference type="Gene3D" id="3.40.50.980">
    <property type="match status" value="1"/>
</dbReference>
<dbReference type="HOGENOM" id="CLU_2135089_0_0_1"/>
<dbReference type="RefSeq" id="XP_008029436.1">
    <property type="nucleotide sequence ID" value="XM_008031245.1"/>
</dbReference>
<dbReference type="AlphaFoldDB" id="R0JYV0"/>
<dbReference type="Proteomes" id="UP000016935">
    <property type="component" value="Unassembled WGS sequence"/>
</dbReference>
<evidence type="ECO:0008006" key="3">
    <source>
        <dbReference type="Google" id="ProtNLM"/>
    </source>
</evidence>
<dbReference type="GeneID" id="19403867"/>
<dbReference type="OrthoDB" id="429813at2759"/>
<keyword evidence="2" id="KW-1185">Reference proteome</keyword>
<name>R0JYV0_EXST2</name>
<evidence type="ECO:0000313" key="1">
    <source>
        <dbReference type="EMBL" id="EOA82619.1"/>
    </source>
</evidence>
<dbReference type="EMBL" id="KB908844">
    <property type="protein sequence ID" value="EOA82619.1"/>
    <property type="molecule type" value="Genomic_DNA"/>
</dbReference>
<gene>
    <name evidence="1" type="ORF">SETTUDRAFT_34170</name>
</gene>
<organism evidence="1 2">
    <name type="scientific">Exserohilum turcicum (strain 28A)</name>
    <name type="common">Northern leaf blight fungus</name>
    <name type="synonym">Setosphaeria turcica</name>
    <dbReference type="NCBI Taxonomy" id="671987"/>
    <lineage>
        <taxon>Eukaryota</taxon>
        <taxon>Fungi</taxon>
        <taxon>Dikarya</taxon>
        <taxon>Ascomycota</taxon>
        <taxon>Pezizomycotina</taxon>
        <taxon>Dothideomycetes</taxon>
        <taxon>Pleosporomycetidae</taxon>
        <taxon>Pleosporales</taxon>
        <taxon>Pleosporineae</taxon>
        <taxon>Pleosporaceae</taxon>
        <taxon>Exserohilum</taxon>
    </lineage>
</organism>
<reference evidence="1 2" key="2">
    <citation type="journal article" date="2013" name="PLoS Genet.">
        <title>Comparative genome structure, secondary metabolite, and effector coding capacity across Cochliobolus pathogens.</title>
        <authorList>
            <person name="Condon B.J."/>
            <person name="Leng Y."/>
            <person name="Wu D."/>
            <person name="Bushley K.E."/>
            <person name="Ohm R.A."/>
            <person name="Otillar R."/>
            <person name="Martin J."/>
            <person name="Schackwitz W."/>
            <person name="Grimwood J."/>
            <person name="MohdZainudin N."/>
            <person name="Xue C."/>
            <person name="Wang R."/>
            <person name="Manning V.A."/>
            <person name="Dhillon B."/>
            <person name="Tu Z.J."/>
            <person name="Steffenson B.J."/>
            <person name="Salamov A."/>
            <person name="Sun H."/>
            <person name="Lowry S."/>
            <person name="LaButti K."/>
            <person name="Han J."/>
            <person name="Copeland A."/>
            <person name="Lindquist E."/>
            <person name="Barry K."/>
            <person name="Schmutz J."/>
            <person name="Baker S.E."/>
            <person name="Ciuffetti L.M."/>
            <person name="Grigoriev I.V."/>
            <person name="Zhong S."/>
            <person name="Turgeon B.G."/>
        </authorList>
    </citation>
    <scope>NUCLEOTIDE SEQUENCE [LARGE SCALE GENOMIC DNA]</scope>
    <source>
        <strain evidence="2">28A</strain>
    </source>
</reference>
<dbReference type="STRING" id="671987.R0JYV0"/>
<evidence type="ECO:0000313" key="2">
    <source>
        <dbReference type="Proteomes" id="UP000016935"/>
    </source>
</evidence>
<protein>
    <recommendedName>
        <fullName evidence="3">AMP-dependent synthetase/ligase domain-containing protein</fullName>
    </recommendedName>
</protein>
<sequence length="113" mass="12560">MPSEMTAPTQSLFAVPDHIDEAAKREPDAIWALIPRSNTSLKLGCYQYKYAELARAVDDLEWWIEKEVGIPGHIGQTIGYMGVNDLNYLLVHAATLKVGYVPLFVSPRNSIDG</sequence>
<dbReference type="SUPFAM" id="SSF56801">
    <property type="entry name" value="Acetyl-CoA synthetase-like"/>
    <property type="match status" value="1"/>
</dbReference>
<reference evidence="1 2" key="1">
    <citation type="journal article" date="2012" name="PLoS Pathog.">
        <title>Diverse lifestyles and strategies of plant pathogenesis encoded in the genomes of eighteen Dothideomycetes fungi.</title>
        <authorList>
            <person name="Ohm R.A."/>
            <person name="Feau N."/>
            <person name="Henrissat B."/>
            <person name="Schoch C.L."/>
            <person name="Horwitz B.A."/>
            <person name="Barry K.W."/>
            <person name="Condon B.J."/>
            <person name="Copeland A.C."/>
            <person name="Dhillon B."/>
            <person name="Glaser F."/>
            <person name="Hesse C.N."/>
            <person name="Kosti I."/>
            <person name="LaButti K."/>
            <person name="Lindquist E.A."/>
            <person name="Lucas S."/>
            <person name="Salamov A.A."/>
            <person name="Bradshaw R.E."/>
            <person name="Ciuffetti L."/>
            <person name="Hamelin R.C."/>
            <person name="Kema G.H.J."/>
            <person name="Lawrence C."/>
            <person name="Scott J.A."/>
            <person name="Spatafora J.W."/>
            <person name="Turgeon B.G."/>
            <person name="de Wit P.J.G.M."/>
            <person name="Zhong S."/>
            <person name="Goodwin S.B."/>
            <person name="Grigoriev I.V."/>
        </authorList>
    </citation>
    <scope>NUCLEOTIDE SEQUENCE [LARGE SCALE GENOMIC DNA]</scope>
    <source>
        <strain evidence="2">28A</strain>
    </source>
</reference>
<proteinExistence type="predicted"/>
<accession>R0JYV0</accession>